<evidence type="ECO:0000259" key="2">
    <source>
        <dbReference type="Pfam" id="PF19066"/>
    </source>
</evidence>
<keyword evidence="1" id="KW-1133">Transmembrane helix</keyword>
<organism evidence="3">
    <name type="scientific">viral metagenome</name>
    <dbReference type="NCBI Taxonomy" id="1070528"/>
    <lineage>
        <taxon>unclassified sequences</taxon>
        <taxon>metagenomes</taxon>
        <taxon>organismal metagenomes</taxon>
    </lineage>
</organism>
<name>A0A6C0BP50_9ZZZZ</name>
<keyword evidence="1" id="KW-0812">Transmembrane</keyword>
<feature type="transmembrane region" description="Helical" evidence="1">
    <location>
        <begin position="42"/>
        <end position="72"/>
    </location>
</feature>
<evidence type="ECO:0000313" key="3">
    <source>
        <dbReference type="EMBL" id="QHS94197.1"/>
    </source>
</evidence>
<evidence type="ECO:0000256" key="1">
    <source>
        <dbReference type="SAM" id="Phobius"/>
    </source>
</evidence>
<protein>
    <recommendedName>
        <fullName evidence="2">Minor capsid protein P9 transmembrane helices domain-containing protein</fullName>
    </recommendedName>
</protein>
<keyword evidence="1" id="KW-0472">Membrane</keyword>
<reference evidence="3" key="1">
    <citation type="journal article" date="2020" name="Nature">
        <title>Giant virus diversity and host interactions through global metagenomics.</title>
        <authorList>
            <person name="Schulz F."/>
            <person name="Roux S."/>
            <person name="Paez-Espino D."/>
            <person name="Jungbluth S."/>
            <person name="Walsh D.A."/>
            <person name="Denef V.J."/>
            <person name="McMahon K.D."/>
            <person name="Konstantinidis K.T."/>
            <person name="Eloe-Fadrosh E.A."/>
            <person name="Kyrpides N.C."/>
            <person name="Woyke T."/>
        </authorList>
    </citation>
    <scope>NUCLEOTIDE SEQUENCE</scope>
    <source>
        <strain evidence="3">GVMAG-M-3300018416-26</strain>
    </source>
</reference>
<accession>A0A6C0BP50</accession>
<dbReference type="AlphaFoldDB" id="A0A6C0BP50"/>
<sequence>MVDDIWYNDISKLFQIENLTNFLPNEDMSLEEKLNSALRFTIYFSILIFLIKKTFHVFYMVVIVAGITYIVYNMKTKENFFNDEEEEHVKKNKKNTKCTVPVKTNPFMNVLLNDYVHNAERSQACDLSDEKVEDKVKVYFENNLYTNIDDVYNRNSSYRQFYTTPNTTIPNDQEGFAKWLYYSEDKTCKEGNTQKCYR</sequence>
<dbReference type="Pfam" id="PF19066">
    <property type="entry name" value="P9_TM"/>
    <property type="match status" value="1"/>
</dbReference>
<dbReference type="InterPro" id="IPR043915">
    <property type="entry name" value="P9_TM"/>
</dbReference>
<dbReference type="EMBL" id="MN739217">
    <property type="protein sequence ID" value="QHS94197.1"/>
    <property type="molecule type" value="Genomic_DNA"/>
</dbReference>
<proteinExistence type="predicted"/>
<feature type="domain" description="Minor capsid protein P9 transmembrane helices" evidence="2">
    <location>
        <begin position="5"/>
        <end position="72"/>
    </location>
</feature>